<sequence>MINFREIAKDYNNVFGFNVIPLEDKIPKLNWNIWQTTVMDLSDIDKLGWNVRTNGIGAISGIDGLRCLDFDDVEDVSIVYDFAEKLDLGKGYLWIVKSGSGKGYHIWFYCFDEDDYLEGLGGEKAYYKYKLKVDGLCEHLEVRWKNCQTVLPPSLHPSGGKYEFVNVKDGGLPIDGPKSIWIGKLLEMLKGKCVVETSKVKREISETKTTNKKLRDYDEKLLNDAVKFITGGINNYDDWLRIGFALASLDEDGREYFVKISSGNPKYNDSEADLNKKFDRLLKDYSGEITLGTFFEIAKNYGWEKPKKHFWNFEDGAAKINVNELKELLEEEGFGKIYIGNEPFFIRVNENVISDVTIPQIKDYIYGYVDESRLDQKRKNIVKEKLIRSARTILTESVLTFLNTVEPQFVKDKKDKAYFFFRNGFVEVTKDTIEHKPYSKLNGCIWEKQKIDRKYIESDSHTVFKQFLSNVSGFDETRILALKTAIGYCLHGYRNPAITKAIIFIDEKLSENAFGRSGKGLVAEAVSQIRNLLKIDGKNFRFDKAFAFQSVNLDTEIIFFDDVKKNFHFEKLFSILTGGLTVEKKNRNEFNIPFDEVPKVLIATNYSIQGSDDSSRDRQFVIEFADYYNAKHKPTDDFEKLFFNEWDGTEFAKFDNFMMECCQLYLREGLCEYDYVNLTRKKLIDETEPEFEEFIRELELNKEYSKKDLFKRFQEEYPDFDKLKQHTFTKWTKVYANLYDLDVHERKSGKDRYFALVKKGEEFIPLPDFGQIEGGLGI</sequence>
<feature type="domain" description="Primase C-terminal 2" evidence="1">
    <location>
        <begin position="224"/>
        <end position="298"/>
    </location>
</feature>
<evidence type="ECO:0008006" key="4">
    <source>
        <dbReference type="Google" id="ProtNLM"/>
    </source>
</evidence>
<reference evidence="3" key="1">
    <citation type="journal article" date="2015" name="Proc. Natl. Acad. Sci. U.S.A.">
        <title>Networks of energetic and metabolic interactions define dynamics in microbial communities.</title>
        <authorList>
            <person name="Embree M."/>
            <person name="Liu J.K."/>
            <person name="Al-Bassam M.M."/>
            <person name="Zengler K."/>
        </authorList>
    </citation>
    <scope>NUCLEOTIDE SEQUENCE</scope>
</reference>
<name>A0A0W8G149_9ZZZZ</name>
<dbReference type="InterPro" id="IPR015330">
    <property type="entry name" value="DNA_primase/pol_bifunc_N"/>
</dbReference>
<gene>
    <name evidence="3" type="ORF">ASZ90_003492</name>
</gene>
<dbReference type="Pfam" id="PF08707">
    <property type="entry name" value="PriCT_2"/>
    <property type="match status" value="1"/>
</dbReference>
<dbReference type="SUPFAM" id="SSF56747">
    <property type="entry name" value="Prim-pol domain"/>
    <property type="match status" value="1"/>
</dbReference>
<dbReference type="InterPro" id="IPR014819">
    <property type="entry name" value="PriCT_2"/>
</dbReference>
<organism evidence="3">
    <name type="scientific">hydrocarbon metagenome</name>
    <dbReference type="NCBI Taxonomy" id="938273"/>
    <lineage>
        <taxon>unclassified sequences</taxon>
        <taxon>metagenomes</taxon>
        <taxon>ecological metagenomes</taxon>
    </lineage>
</organism>
<accession>A0A0W8G149</accession>
<evidence type="ECO:0000259" key="2">
    <source>
        <dbReference type="Pfam" id="PF09250"/>
    </source>
</evidence>
<proteinExistence type="predicted"/>
<evidence type="ECO:0000259" key="1">
    <source>
        <dbReference type="Pfam" id="PF08707"/>
    </source>
</evidence>
<dbReference type="Pfam" id="PF09250">
    <property type="entry name" value="Prim-Pol"/>
    <property type="match status" value="1"/>
</dbReference>
<dbReference type="EMBL" id="LNQE01000425">
    <property type="protein sequence ID" value="KUG26670.1"/>
    <property type="molecule type" value="Genomic_DNA"/>
</dbReference>
<dbReference type="GO" id="GO:0016817">
    <property type="term" value="F:hydrolase activity, acting on acid anhydrides"/>
    <property type="evidence" value="ECO:0007669"/>
    <property type="project" value="InterPro"/>
</dbReference>
<comment type="caution">
    <text evidence="3">The sequence shown here is derived from an EMBL/GenBank/DDBJ whole genome shotgun (WGS) entry which is preliminary data.</text>
</comment>
<protein>
    <recommendedName>
        <fullName evidence="4">DNA primase/polymerase bifunctional N-terminal domain-containing protein</fullName>
    </recommendedName>
</protein>
<dbReference type="AlphaFoldDB" id="A0A0W8G149"/>
<feature type="domain" description="DNA primase/polymerase bifunctional N-terminal" evidence="2">
    <location>
        <begin position="11"/>
        <end position="167"/>
    </location>
</feature>
<evidence type="ECO:0000313" key="3">
    <source>
        <dbReference type="EMBL" id="KUG26670.1"/>
    </source>
</evidence>